<feature type="region of interest" description="Disordered" evidence="2">
    <location>
        <begin position="38"/>
        <end position="98"/>
    </location>
</feature>
<name>D8SD27_SELML</name>
<evidence type="ECO:0000313" key="3">
    <source>
        <dbReference type="EMBL" id="EFJ17809.1"/>
    </source>
</evidence>
<organism evidence="4">
    <name type="scientific">Selaginella moellendorffii</name>
    <name type="common">Spikemoss</name>
    <dbReference type="NCBI Taxonomy" id="88036"/>
    <lineage>
        <taxon>Eukaryota</taxon>
        <taxon>Viridiplantae</taxon>
        <taxon>Streptophyta</taxon>
        <taxon>Embryophyta</taxon>
        <taxon>Tracheophyta</taxon>
        <taxon>Lycopodiopsida</taxon>
        <taxon>Selaginellales</taxon>
        <taxon>Selaginellaceae</taxon>
        <taxon>Selaginella</taxon>
    </lineage>
</organism>
<dbReference type="Gramene" id="EFJ17809">
    <property type="protein sequence ID" value="EFJ17809"/>
    <property type="gene ID" value="SELMODRAFT_420774"/>
</dbReference>
<keyword evidence="1" id="KW-0175">Coiled coil</keyword>
<dbReference type="Proteomes" id="UP000001514">
    <property type="component" value="Unassembled WGS sequence"/>
</dbReference>
<reference evidence="3 4" key="1">
    <citation type="journal article" date="2011" name="Science">
        <title>The Selaginella genome identifies genetic changes associated with the evolution of vascular plants.</title>
        <authorList>
            <person name="Banks J.A."/>
            <person name="Nishiyama T."/>
            <person name="Hasebe M."/>
            <person name="Bowman J.L."/>
            <person name="Gribskov M."/>
            <person name="dePamphilis C."/>
            <person name="Albert V.A."/>
            <person name="Aono N."/>
            <person name="Aoyama T."/>
            <person name="Ambrose B.A."/>
            <person name="Ashton N.W."/>
            <person name="Axtell M.J."/>
            <person name="Barker E."/>
            <person name="Barker M.S."/>
            <person name="Bennetzen J.L."/>
            <person name="Bonawitz N.D."/>
            <person name="Chapple C."/>
            <person name="Cheng C."/>
            <person name="Correa L.G."/>
            <person name="Dacre M."/>
            <person name="DeBarry J."/>
            <person name="Dreyer I."/>
            <person name="Elias M."/>
            <person name="Engstrom E.M."/>
            <person name="Estelle M."/>
            <person name="Feng L."/>
            <person name="Finet C."/>
            <person name="Floyd S.K."/>
            <person name="Frommer W.B."/>
            <person name="Fujita T."/>
            <person name="Gramzow L."/>
            <person name="Gutensohn M."/>
            <person name="Harholt J."/>
            <person name="Hattori M."/>
            <person name="Heyl A."/>
            <person name="Hirai T."/>
            <person name="Hiwatashi Y."/>
            <person name="Ishikawa M."/>
            <person name="Iwata M."/>
            <person name="Karol K.G."/>
            <person name="Koehler B."/>
            <person name="Kolukisaoglu U."/>
            <person name="Kubo M."/>
            <person name="Kurata T."/>
            <person name="Lalonde S."/>
            <person name="Li K."/>
            <person name="Li Y."/>
            <person name="Litt A."/>
            <person name="Lyons E."/>
            <person name="Manning G."/>
            <person name="Maruyama T."/>
            <person name="Michael T.P."/>
            <person name="Mikami K."/>
            <person name="Miyazaki S."/>
            <person name="Morinaga S."/>
            <person name="Murata T."/>
            <person name="Mueller-Roeber B."/>
            <person name="Nelson D.R."/>
            <person name="Obara M."/>
            <person name="Oguri Y."/>
            <person name="Olmstead R.G."/>
            <person name="Onodera N."/>
            <person name="Petersen B.L."/>
            <person name="Pils B."/>
            <person name="Prigge M."/>
            <person name="Rensing S.A."/>
            <person name="Riano-Pachon D.M."/>
            <person name="Roberts A.W."/>
            <person name="Sato Y."/>
            <person name="Scheller H.V."/>
            <person name="Schulz B."/>
            <person name="Schulz C."/>
            <person name="Shakirov E.V."/>
            <person name="Shibagaki N."/>
            <person name="Shinohara N."/>
            <person name="Shippen D.E."/>
            <person name="Soerensen I."/>
            <person name="Sotooka R."/>
            <person name="Sugimoto N."/>
            <person name="Sugita M."/>
            <person name="Sumikawa N."/>
            <person name="Tanurdzic M."/>
            <person name="Theissen G."/>
            <person name="Ulvskov P."/>
            <person name="Wakazuki S."/>
            <person name="Weng J.K."/>
            <person name="Willats W.W."/>
            <person name="Wipf D."/>
            <person name="Wolf P.G."/>
            <person name="Yang L."/>
            <person name="Zimmer A.D."/>
            <person name="Zhu Q."/>
            <person name="Mitros T."/>
            <person name="Hellsten U."/>
            <person name="Loque D."/>
            <person name="Otillar R."/>
            <person name="Salamov A."/>
            <person name="Schmutz J."/>
            <person name="Shapiro H."/>
            <person name="Lindquist E."/>
            <person name="Lucas S."/>
            <person name="Rokhsar D."/>
            <person name="Grigoriev I.V."/>
        </authorList>
    </citation>
    <scope>NUCLEOTIDE SEQUENCE [LARGE SCALE GENOMIC DNA]</scope>
</reference>
<accession>D8SD27</accession>
<protein>
    <submittedName>
        <fullName evidence="3">Uncharacterized protein</fullName>
    </submittedName>
</protein>
<feature type="coiled-coil region" evidence="1">
    <location>
        <begin position="209"/>
        <end position="285"/>
    </location>
</feature>
<feature type="compositionally biased region" description="Low complexity" evidence="2">
    <location>
        <begin position="60"/>
        <end position="82"/>
    </location>
</feature>
<dbReference type="AlphaFoldDB" id="D8SD27"/>
<evidence type="ECO:0000313" key="4">
    <source>
        <dbReference type="Proteomes" id="UP000001514"/>
    </source>
</evidence>
<keyword evidence="4" id="KW-1185">Reference proteome</keyword>
<dbReference type="KEGG" id="smo:SELMODRAFT_420774"/>
<gene>
    <name evidence="3" type="ORF">SELMODRAFT_420774</name>
</gene>
<dbReference type="InParanoid" id="D8SD27"/>
<sequence length="365" mass="41592">MKGTNGDHGAAAPAPRIINPSVHEALIKLIPIQAQKIREKGVSRFAPQKEKDKGKEKGLSSKQRSKQQAKQQLKQQPAAPRAVRWEDDEDPAKLQQSEEFDKIWENDCETRALACQDKLTDLLCRYQSRQPDAGRLTASLEVLKEVCQMCVPFSHVLTDILQELELALYISAEDKEKHELQVPYFELVGKLEHDIKWKEDSQQGWRSSLTDCQERIERIEETMTTLSTQVKNADFLNKNLHASLTAASDSLNSANDQVHKSKQKLVELKQELKDAKAEVRRSKSMELQLQHEKDLVEQDQLKAEYAQLVTELQHFQTFLDAARNQISVRCVGQVHQTHVPDSAFNSKAVLDRSSSWRERSDAVHA</sequence>
<evidence type="ECO:0000256" key="2">
    <source>
        <dbReference type="SAM" id="MobiDB-lite"/>
    </source>
</evidence>
<dbReference type="HOGENOM" id="CLU_759520_0_0_1"/>
<evidence type="ECO:0000256" key="1">
    <source>
        <dbReference type="SAM" id="Coils"/>
    </source>
</evidence>
<proteinExistence type="predicted"/>
<feature type="compositionally biased region" description="Basic and acidic residues" evidence="2">
    <location>
        <begin position="38"/>
        <end position="59"/>
    </location>
</feature>
<dbReference type="EMBL" id="GL377612">
    <property type="protein sequence ID" value="EFJ17809.1"/>
    <property type="molecule type" value="Genomic_DNA"/>
</dbReference>